<sequence>MFSLINCKESDKPLPLTHMEANGIFEFKVYGVPQENISTLAGGSIIIKLPADYQGGNKIKVSFKNWEKKLSEPWPVQMGWKNGSINYEGNEFAIPPMEVRVIPNKPLEILSNGKPYVFPISGMDLEMKIFVKYWGTKLGTDESDNQVRFSHNTSGKLILSQMKASPPDTENSATPVSITIPRYLEVGDYTVEFLRGGKAFKLSDVLTIEYGEPLMAQDYWPNIVTDSSRTVSFAGYNFLSNHTYELVLSNDFSESRRLKLSRHGTNILSVNIPENLIDGNYVKEILIDGRPTPLDNLIKAENIVIVQNSFMQPRLMSLTHMSQKYTTPNNLDVVYFCDTRGSFLEGSKAIAVKYRDG</sequence>
<evidence type="ECO:0000313" key="2">
    <source>
        <dbReference type="Proteomes" id="UP000679725"/>
    </source>
</evidence>
<reference evidence="1 2" key="1">
    <citation type="submission" date="2021-04" db="EMBL/GenBank/DDBJ databases">
        <authorList>
            <person name="Rodrigo-Torres L."/>
            <person name="Arahal R. D."/>
            <person name="Lucena T."/>
        </authorList>
    </citation>
    <scope>NUCLEOTIDE SEQUENCE [LARGE SCALE GENOMIC DNA]</scope>
    <source>
        <strain evidence="1 2">CECT 9623</strain>
    </source>
</reference>
<dbReference type="EMBL" id="CAJRAU010000002">
    <property type="protein sequence ID" value="CAG5068987.1"/>
    <property type="molecule type" value="Genomic_DNA"/>
</dbReference>
<protein>
    <submittedName>
        <fullName evidence="1">Uncharacterized protein</fullName>
    </submittedName>
</protein>
<evidence type="ECO:0000313" key="1">
    <source>
        <dbReference type="EMBL" id="CAG5068987.1"/>
    </source>
</evidence>
<comment type="caution">
    <text evidence="1">The sequence shown here is derived from an EMBL/GenBank/DDBJ whole genome shotgun (WGS) entry which is preliminary data.</text>
</comment>
<dbReference type="Proteomes" id="UP000679725">
    <property type="component" value="Unassembled WGS sequence"/>
</dbReference>
<gene>
    <name evidence="1" type="ORF">DYBT9623_01721</name>
</gene>
<proteinExistence type="predicted"/>
<keyword evidence="2" id="KW-1185">Reference proteome</keyword>
<organism evidence="1 2">
    <name type="scientific">Dyadobacter linearis</name>
    <dbReference type="NCBI Taxonomy" id="2823330"/>
    <lineage>
        <taxon>Bacteria</taxon>
        <taxon>Pseudomonadati</taxon>
        <taxon>Bacteroidota</taxon>
        <taxon>Cytophagia</taxon>
        <taxon>Cytophagales</taxon>
        <taxon>Spirosomataceae</taxon>
        <taxon>Dyadobacter</taxon>
    </lineage>
</organism>
<accession>A0ABN7R952</accession>
<name>A0ABN7R952_9BACT</name>